<keyword evidence="3" id="KW-1185">Reference proteome</keyword>
<dbReference type="RefSeq" id="WP_105982188.1">
    <property type="nucleotide sequence ID" value="NZ_MQUC01000003.1"/>
</dbReference>
<dbReference type="OrthoDB" id="9793216at2"/>
<evidence type="ECO:0000259" key="1">
    <source>
        <dbReference type="Pfam" id="PF12867"/>
    </source>
</evidence>
<dbReference type="Gene3D" id="1.20.120.450">
    <property type="entry name" value="dinb family like domain"/>
    <property type="match status" value="1"/>
</dbReference>
<dbReference type="InterPro" id="IPR034660">
    <property type="entry name" value="DinB/YfiT-like"/>
</dbReference>
<organism evidence="2 3">
    <name type="scientific">Nonlabens agnitus</name>
    <dbReference type="NCBI Taxonomy" id="870484"/>
    <lineage>
        <taxon>Bacteria</taxon>
        <taxon>Pseudomonadati</taxon>
        <taxon>Bacteroidota</taxon>
        <taxon>Flavobacteriia</taxon>
        <taxon>Flavobacteriales</taxon>
        <taxon>Flavobacteriaceae</taxon>
        <taxon>Nonlabens</taxon>
    </lineage>
</organism>
<name>A0A2S9WSA4_9FLAO</name>
<dbReference type="InterPro" id="IPR024775">
    <property type="entry name" value="DinB-like"/>
</dbReference>
<dbReference type="Pfam" id="PF12867">
    <property type="entry name" value="DinB_2"/>
    <property type="match status" value="1"/>
</dbReference>
<proteinExistence type="predicted"/>
<accession>A0A2S9WSA4</accession>
<evidence type="ECO:0000313" key="3">
    <source>
        <dbReference type="Proteomes" id="UP000239532"/>
    </source>
</evidence>
<feature type="domain" description="DinB-like" evidence="1">
    <location>
        <begin position="33"/>
        <end position="167"/>
    </location>
</feature>
<dbReference type="SUPFAM" id="SSF109854">
    <property type="entry name" value="DinB/YfiT-like putative metalloenzymes"/>
    <property type="match status" value="1"/>
</dbReference>
<dbReference type="AlphaFoldDB" id="A0A2S9WSA4"/>
<sequence length="171" mass="19770">MVFRRDIRPSEYAAYYEPYINSISLSSDMLFMLKETLRETIKFIDNLEKPLDHRYAPDKWSIGELLVHSMDTERIFSYRALSFMRGDATNLPGFDQDLYVRGLRDFAFAKANLISSLEIVRASTIDLFENATPESLNNLGVGSGHSMSVRAIPFVICGHWKHHLKIIEDRY</sequence>
<dbReference type="Proteomes" id="UP000239532">
    <property type="component" value="Unassembled WGS sequence"/>
</dbReference>
<gene>
    <name evidence="2" type="ORF">BST86_04210</name>
</gene>
<dbReference type="EMBL" id="MQUC01000003">
    <property type="protein sequence ID" value="PRP66348.1"/>
    <property type="molecule type" value="Genomic_DNA"/>
</dbReference>
<evidence type="ECO:0000313" key="2">
    <source>
        <dbReference type="EMBL" id="PRP66348.1"/>
    </source>
</evidence>
<comment type="caution">
    <text evidence="2">The sequence shown here is derived from an EMBL/GenBank/DDBJ whole genome shotgun (WGS) entry which is preliminary data.</text>
</comment>
<reference evidence="2 3" key="1">
    <citation type="submission" date="2016-11" db="EMBL/GenBank/DDBJ databases">
        <title>Trade-off between light-utilization and light-protection in marine flavobacteria.</title>
        <authorList>
            <person name="Kumagai Y."/>
        </authorList>
    </citation>
    <scope>NUCLEOTIDE SEQUENCE [LARGE SCALE GENOMIC DNA]</scope>
    <source>
        <strain evidence="2 3">JCM 17109</strain>
    </source>
</reference>
<protein>
    <recommendedName>
        <fullName evidence="1">DinB-like domain-containing protein</fullName>
    </recommendedName>
</protein>